<organism evidence="5 7">
    <name type="scientific">Phytophthora rubi</name>
    <dbReference type="NCBI Taxonomy" id="129364"/>
    <lineage>
        <taxon>Eukaryota</taxon>
        <taxon>Sar</taxon>
        <taxon>Stramenopiles</taxon>
        <taxon>Oomycota</taxon>
        <taxon>Peronosporomycetes</taxon>
        <taxon>Peronosporales</taxon>
        <taxon>Peronosporaceae</taxon>
        <taxon>Phytophthora</taxon>
    </lineage>
</organism>
<comment type="caution">
    <text evidence="5">The sequence shown here is derived from an EMBL/GenBank/DDBJ whole genome shotgun (WGS) entry which is preliminary data.</text>
</comment>
<evidence type="ECO:0000256" key="1">
    <source>
        <dbReference type="ARBA" id="ARBA00004340"/>
    </source>
</evidence>
<evidence type="ECO:0000313" key="8">
    <source>
        <dbReference type="Proteomes" id="UP000434957"/>
    </source>
</evidence>
<dbReference type="Proteomes" id="UP000429607">
    <property type="component" value="Unassembled WGS sequence"/>
</dbReference>
<evidence type="ECO:0000313" key="6">
    <source>
        <dbReference type="EMBL" id="KAE9338693.1"/>
    </source>
</evidence>
<evidence type="ECO:0000256" key="2">
    <source>
        <dbReference type="ARBA" id="ARBA00004613"/>
    </source>
</evidence>
<dbReference type="EMBL" id="QXFT01000653">
    <property type="protein sequence ID" value="KAE9338693.1"/>
    <property type="molecule type" value="Genomic_DNA"/>
</dbReference>
<dbReference type="Proteomes" id="UP000434957">
    <property type="component" value="Unassembled WGS sequence"/>
</dbReference>
<keyword evidence="3" id="KW-0964">Secreted</keyword>
<feature type="domain" description="Crinkler effector protein N-terminal" evidence="4">
    <location>
        <begin position="2"/>
        <end position="123"/>
    </location>
</feature>
<gene>
    <name evidence="5" type="ORF">PR001_g11081</name>
    <name evidence="6" type="ORF">PR003_g11371</name>
</gene>
<keyword evidence="8" id="KW-1185">Reference proteome</keyword>
<reference evidence="5 7" key="1">
    <citation type="submission" date="2018-09" db="EMBL/GenBank/DDBJ databases">
        <title>Genomic investigation of the strawberry pathogen Phytophthora fragariae indicates pathogenicity is determined by transcriptional variation in three key races.</title>
        <authorList>
            <person name="Adams T.M."/>
            <person name="Armitage A.D."/>
            <person name="Sobczyk M.K."/>
            <person name="Bates H.J."/>
            <person name="Dunwell J.M."/>
            <person name="Nellist C.F."/>
            <person name="Harrison R.J."/>
        </authorList>
    </citation>
    <scope>NUCLEOTIDE SEQUENCE [LARGE SCALE GENOMIC DNA]</scope>
    <source>
        <strain evidence="5 7">SCRP249</strain>
        <strain evidence="6 8">SCRP333</strain>
    </source>
</reference>
<evidence type="ECO:0000256" key="3">
    <source>
        <dbReference type="ARBA" id="ARBA00022525"/>
    </source>
</evidence>
<sequence>MVKLFCAVVGVGSVFPVDIDLSEYVGILKKKIKEEKPGLIYFDADLLKLYLAREGGTWLKSQDEDIEALRAKRFPDRIKNLMQEHLRLEETFYLNYDGCCDDDFTYFDADFTPKQGDVHVLVECPDEPYQVSNYKRKIMLDQDEFVVDNWFSWHSPWTSLQSLFPREKGT</sequence>
<dbReference type="InterPro" id="IPR045379">
    <property type="entry name" value="Crinkler_N"/>
</dbReference>
<evidence type="ECO:0000259" key="4">
    <source>
        <dbReference type="Pfam" id="PF20147"/>
    </source>
</evidence>
<accession>A0A6A3MF96</accession>
<evidence type="ECO:0000313" key="5">
    <source>
        <dbReference type="EMBL" id="KAE9031141.1"/>
    </source>
</evidence>
<proteinExistence type="predicted"/>
<dbReference type="Pfam" id="PF20147">
    <property type="entry name" value="Crinkler"/>
    <property type="match status" value="1"/>
</dbReference>
<dbReference type="AlphaFoldDB" id="A0A6A3MF96"/>
<dbReference type="EMBL" id="QXFV01000672">
    <property type="protein sequence ID" value="KAE9031141.1"/>
    <property type="molecule type" value="Genomic_DNA"/>
</dbReference>
<evidence type="ECO:0000313" key="7">
    <source>
        <dbReference type="Proteomes" id="UP000429607"/>
    </source>
</evidence>
<dbReference type="GO" id="GO:0005576">
    <property type="term" value="C:extracellular region"/>
    <property type="evidence" value="ECO:0007669"/>
    <property type="project" value="UniProtKB-SubCell"/>
</dbReference>
<comment type="subcellular location">
    <subcellularLocation>
        <location evidence="1">Host cell</location>
    </subcellularLocation>
    <subcellularLocation>
        <location evidence="2">Secreted</location>
    </subcellularLocation>
</comment>
<dbReference type="GO" id="GO:0043657">
    <property type="term" value="C:host cell"/>
    <property type="evidence" value="ECO:0007669"/>
    <property type="project" value="UniProtKB-SubCell"/>
</dbReference>
<name>A0A6A3MF96_9STRA</name>
<protein>
    <recommendedName>
        <fullName evidence="4">Crinkler effector protein N-terminal domain-containing protein</fullName>
    </recommendedName>
</protein>